<gene>
    <name evidence="3" type="primary">LOC111083955</name>
</gene>
<keyword evidence="2" id="KW-1185">Reference proteome</keyword>
<dbReference type="Proteomes" id="UP000694941">
    <property type="component" value="Unplaced"/>
</dbReference>
<feature type="compositionally biased region" description="Low complexity" evidence="1">
    <location>
        <begin position="175"/>
        <end position="192"/>
    </location>
</feature>
<proteinExistence type="predicted"/>
<accession>A0ABM1RYG6</accession>
<evidence type="ECO:0000256" key="1">
    <source>
        <dbReference type="SAM" id="MobiDB-lite"/>
    </source>
</evidence>
<evidence type="ECO:0000313" key="2">
    <source>
        <dbReference type="Proteomes" id="UP000694941"/>
    </source>
</evidence>
<name>A0ABM1RYG6_LIMPO</name>
<feature type="region of interest" description="Disordered" evidence="1">
    <location>
        <begin position="175"/>
        <end position="245"/>
    </location>
</feature>
<dbReference type="RefSeq" id="XP_022236421.1">
    <property type="nucleotide sequence ID" value="XM_022380713.1"/>
</dbReference>
<organism evidence="2 3">
    <name type="scientific">Limulus polyphemus</name>
    <name type="common">Atlantic horseshoe crab</name>
    <dbReference type="NCBI Taxonomy" id="6850"/>
    <lineage>
        <taxon>Eukaryota</taxon>
        <taxon>Metazoa</taxon>
        <taxon>Ecdysozoa</taxon>
        <taxon>Arthropoda</taxon>
        <taxon>Chelicerata</taxon>
        <taxon>Merostomata</taxon>
        <taxon>Xiphosura</taxon>
        <taxon>Limulidae</taxon>
        <taxon>Limulus</taxon>
    </lineage>
</organism>
<reference evidence="3" key="1">
    <citation type="submission" date="2025-08" db="UniProtKB">
        <authorList>
            <consortium name="RefSeq"/>
        </authorList>
    </citation>
    <scope>IDENTIFICATION</scope>
    <source>
        <tissue evidence="3">Muscle</tissue>
    </source>
</reference>
<feature type="non-terminal residue" evidence="3">
    <location>
        <position position="245"/>
    </location>
</feature>
<dbReference type="GeneID" id="111083955"/>
<sequence length="245" mass="26323">MASHSDRFRGRPAFFPAPLKFPGTLQGLQMCMGGLDPSVYLTSQPGDAQFSLQVQRPFSSSQGLEKDSVSPYHTPFTSTATFPVRTMFGQTETYPTLPTHLIPASSPMMSPPGLDRQVSFLNTGAASTFRSLGVPNDRRVNGFRGSAFIPTKCLKPDSSDLSSSQSLQYSRYQSTSTSSFLTPPTSSSTPSLAVGLSSPVRVKEECSTDTPAISPETHDRLTGTPTSESEDQADLKTANGSQPRQ</sequence>
<protein>
    <submittedName>
        <fullName evidence="3">Uncharacterized protein LOC111083955</fullName>
    </submittedName>
</protein>
<evidence type="ECO:0000313" key="3">
    <source>
        <dbReference type="RefSeq" id="XP_022236421.1"/>
    </source>
</evidence>